<keyword evidence="2" id="KW-1185">Reference proteome</keyword>
<proteinExistence type="predicted"/>
<dbReference type="AlphaFoldDB" id="A0A843XU36"/>
<comment type="caution">
    <text evidence="1">The sequence shown here is derived from an EMBL/GenBank/DDBJ whole genome shotgun (WGS) entry which is preliminary data.</text>
</comment>
<dbReference type="EMBL" id="NMUH01016293">
    <property type="protein sequence ID" value="MQM23429.1"/>
    <property type="molecule type" value="Genomic_DNA"/>
</dbReference>
<dbReference type="Proteomes" id="UP000652761">
    <property type="component" value="Unassembled WGS sequence"/>
</dbReference>
<name>A0A843XU36_COLES</name>
<gene>
    <name evidence="1" type="ORF">Taro_056493</name>
</gene>
<evidence type="ECO:0000313" key="1">
    <source>
        <dbReference type="EMBL" id="MQM23429.1"/>
    </source>
</evidence>
<reference evidence="1" key="1">
    <citation type="submission" date="2017-07" db="EMBL/GenBank/DDBJ databases">
        <title>Taro Niue Genome Assembly and Annotation.</title>
        <authorList>
            <person name="Atibalentja N."/>
            <person name="Keating K."/>
            <person name="Fields C.J."/>
        </authorList>
    </citation>
    <scope>NUCLEOTIDE SEQUENCE</scope>
    <source>
        <strain evidence="1">Niue_2</strain>
        <tissue evidence="1">Leaf</tissue>
    </source>
</reference>
<accession>A0A843XU36</accession>
<organism evidence="1 2">
    <name type="scientific">Colocasia esculenta</name>
    <name type="common">Wild taro</name>
    <name type="synonym">Arum esculentum</name>
    <dbReference type="NCBI Taxonomy" id="4460"/>
    <lineage>
        <taxon>Eukaryota</taxon>
        <taxon>Viridiplantae</taxon>
        <taxon>Streptophyta</taxon>
        <taxon>Embryophyta</taxon>
        <taxon>Tracheophyta</taxon>
        <taxon>Spermatophyta</taxon>
        <taxon>Magnoliopsida</taxon>
        <taxon>Liliopsida</taxon>
        <taxon>Araceae</taxon>
        <taxon>Aroideae</taxon>
        <taxon>Colocasieae</taxon>
        <taxon>Colocasia</taxon>
    </lineage>
</organism>
<sequence>MTGVASGVPDATVIHVAIGRFVAFWSRPGFCRVLVATGQRVATVFCRVALTGGLTPVRVAGVSVRPVGLSRRPCLACCVAPLVERCNTCLWLLSAWCWLVVSSSEAEVHRLVALCSGEVSQNRFLLF</sequence>
<evidence type="ECO:0000313" key="2">
    <source>
        <dbReference type="Proteomes" id="UP000652761"/>
    </source>
</evidence>
<protein>
    <submittedName>
        <fullName evidence="1">Uncharacterized protein</fullName>
    </submittedName>
</protein>